<gene>
    <name evidence="2" type="ORF">HYDPIDRAFT_117311</name>
</gene>
<reference evidence="2 3" key="1">
    <citation type="submission" date="2014-04" db="EMBL/GenBank/DDBJ databases">
        <title>Evolutionary Origins and Diversification of the Mycorrhizal Mutualists.</title>
        <authorList>
            <consortium name="DOE Joint Genome Institute"/>
            <consortium name="Mycorrhizal Genomics Consortium"/>
            <person name="Kohler A."/>
            <person name="Kuo A."/>
            <person name="Nagy L.G."/>
            <person name="Floudas D."/>
            <person name="Copeland A."/>
            <person name="Barry K.W."/>
            <person name="Cichocki N."/>
            <person name="Veneault-Fourrey C."/>
            <person name="LaButti K."/>
            <person name="Lindquist E.A."/>
            <person name="Lipzen A."/>
            <person name="Lundell T."/>
            <person name="Morin E."/>
            <person name="Murat C."/>
            <person name="Riley R."/>
            <person name="Ohm R."/>
            <person name="Sun H."/>
            <person name="Tunlid A."/>
            <person name="Henrissat B."/>
            <person name="Grigoriev I.V."/>
            <person name="Hibbett D.S."/>
            <person name="Martin F."/>
        </authorList>
    </citation>
    <scope>NUCLEOTIDE SEQUENCE [LARGE SCALE GENOMIC DNA]</scope>
    <source>
        <strain evidence="2 3">MD-312</strain>
    </source>
</reference>
<dbReference type="HOGENOM" id="CLU_1454606_0_0_1"/>
<evidence type="ECO:0000256" key="1">
    <source>
        <dbReference type="SAM" id="MobiDB-lite"/>
    </source>
</evidence>
<protein>
    <submittedName>
        <fullName evidence="2">Uncharacterized protein</fullName>
    </submittedName>
</protein>
<dbReference type="EMBL" id="KN839873">
    <property type="protein sequence ID" value="KIJ60393.1"/>
    <property type="molecule type" value="Genomic_DNA"/>
</dbReference>
<dbReference type="AlphaFoldDB" id="A0A0C9W2V9"/>
<feature type="region of interest" description="Disordered" evidence="1">
    <location>
        <begin position="94"/>
        <end position="115"/>
    </location>
</feature>
<proteinExistence type="predicted"/>
<sequence length="186" mass="20107">MVDGLRWEIGPTNTHQSVSILFPLLQHALPPPKFSIRSVSLVYKKYLAGSKTRHRLAHRYHIAKLPAVVVRNGVRLVANCVPVLPRCSSPSSVLPPQLRGSERSPASSYHEFMPNPTTNKTVPFDSASMLTQPQTGVFAGCVTPQSQCFSIVLATSQSYPGSPQRLAFVPGSGDAFVSCPLVLPSS</sequence>
<evidence type="ECO:0000313" key="2">
    <source>
        <dbReference type="EMBL" id="KIJ60393.1"/>
    </source>
</evidence>
<evidence type="ECO:0000313" key="3">
    <source>
        <dbReference type="Proteomes" id="UP000053820"/>
    </source>
</evidence>
<keyword evidence="3" id="KW-1185">Reference proteome</keyword>
<name>A0A0C9W2V9_9AGAM</name>
<organism evidence="2 3">
    <name type="scientific">Hydnomerulius pinastri MD-312</name>
    <dbReference type="NCBI Taxonomy" id="994086"/>
    <lineage>
        <taxon>Eukaryota</taxon>
        <taxon>Fungi</taxon>
        <taxon>Dikarya</taxon>
        <taxon>Basidiomycota</taxon>
        <taxon>Agaricomycotina</taxon>
        <taxon>Agaricomycetes</taxon>
        <taxon>Agaricomycetidae</taxon>
        <taxon>Boletales</taxon>
        <taxon>Boletales incertae sedis</taxon>
        <taxon>Leucogyrophana</taxon>
    </lineage>
</organism>
<dbReference type="Proteomes" id="UP000053820">
    <property type="component" value="Unassembled WGS sequence"/>
</dbReference>
<accession>A0A0C9W2V9</accession>